<sequence length="216" mass="25084">MNAAFWHERWQNQQIGFHQQEINAYLCEHWSELGIVPGCRVFVPLCGKSLDMLWLAQASHPILGVELSPKAVEDFFTENALPYRTESQDEFSHWQSGSIELLCGDFFNLTTAHLQQVEAVYDRAALIALPPDLRKKYVDHLAKILPKKVHLLLITLEREPRDEQGPPFCVSHDEVQHLYTHAGFQVELKAQWSIKTQRQLPAVERIYHLYRDLDSR</sequence>
<dbReference type="PIRSF" id="PIRSF023956">
    <property type="entry name" value="Thiopurine_S-methyltransferase"/>
    <property type="match status" value="1"/>
</dbReference>
<keyword evidence="6 9" id="KW-0489">Methyltransferase</keyword>
<evidence type="ECO:0000256" key="5">
    <source>
        <dbReference type="ARBA" id="ARBA00022490"/>
    </source>
</evidence>
<feature type="binding site" evidence="9">
    <location>
        <position position="10"/>
    </location>
    <ligand>
        <name>S-adenosyl-L-methionine</name>
        <dbReference type="ChEBI" id="CHEBI:59789"/>
    </ligand>
</feature>
<evidence type="ECO:0000313" key="11">
    <source>
        <dbReference type="Proteomes" id="UP000325302"/>
    </source>
</evidence>
<keyword evidence="8 9" id="KW-0949">S-adenosyl-L-methionine</keyword>
<dbReference type="GO" id="GO:0008119">
    <property type="term" value="F:thiopurine S-methyltransferase activity"/>
    <property type="evidence" value="ECO:0007669"/>
    <property type="project" value="UniProtKB-UniRule"/>
</dbReference>
<dbReference type="RefSeq" id="WP_149390414.1">
    <property type="nucleotide sequence ID" value="NZ_SMRS01000003.1"/>
</dbReference>
<dbReference type="NCBIfam" id="NF009732">
    <property type="entry name" value="PRK13255.1"/>
    <property type="match status" value="1"/>
</dbReference>
<name>A0A5A9W3X1_9GAMM</name>
<feature type="binding site" evidence="9">
    <location>
        <position position="45"/>
    </location>
    <ligand>
        <name>S-adenosyl-L-methionine</name>
        <dbReference type="ChEBI" id="CHEBI:59789"/>
    </ligand>
</feature>
<dbReference type="Gene3D" id="3.40.50.150">
    <property type="entry name" value="Vaccinia Virus protein VP39"/>
    <property type="match status" value="1"/>
</dbReference>
<organism evidence="10 11">
    <name type="scientific">Nitrincola tapanii</name>
    <dbReference type="NCBI Taxonomy" id="1708751"/>
    <lineage>
        <taxon>Bacteria</taxon>
        <taxon>Pseudomonadati</taxon>
        <taxon>Pseudomonadota</taxon>
        <taxon>Gammaproteobacteria</taxon>
        <taxon>Oceanospirillales</taxon>
        <taxon>Oceanospirillaceae</taxon>
        <taxon>Nitrincola</taxon>
    </lineage>
</organism>
<gene>
    <name evidence="9" type="primary">tpm</name>
    <name evidence="10" type="ORF">E1H14_05315</name>
</gene>
<dbReference type="PANTHER" id="PTHR10259">
    <property type="entry name" value="THIOPURINE S-METHYLTRANSFERASE"/>
    <property type="match status" value="1"/>
</dbReference>
<comment type="subcellular location">
    <subcellularLocation>
        <location evidence="2 9">Cytoplasm</location>
    </subcellularLocation>
</comment>
<feature type="binding site" evidence="9">
    <location>
        <position position="66"/>
    </location>
    <ligand>
        <name>S-adenosyl-L-methionine</name>
        <dbReference type="ChEBI" id="CHEBI:59789"/>
    </ligand>
</feature>
<dbReference type="EC" id="2.1.1.67" evidence="4 9"/>
<dbReference type="InterPro" id="IPR008854">
    <property type="entry name" value="TPMT"/>
</dbReference>
<evidence type="ECO:0000313" key="10">
    <source>
        <dbReference type="EMBL" id="KAA0875407.1"/>
    </source>
</evidence>
<keyword evidence="5 9" id="KW-0963">Cytoplasm</keyword>
<dbReference type="GO" id="GO:0010038">
    <property type="term" value="P:response to metal ion"/>
    <property type="evidence" value="ECO:0007669"/>
    <property type="project" value="InterPro"/>
</dbReference>
<proteinExistence type="inferred from homology"/>
<evidence type="ECO:0000256" key="8">
    <source>
        <dbReference type="ARBA" id="ARBA00022691"/>
    </source>
</evidence>
<evidence type="ECO:0000256" key="9">
    <source>
        <dbReference type="HAMAP-Rule" id="MF_00812"/>
    </source>
</evidence>
<comment type="catalytic activity">
    <reaction evidence="1 9">
        <text>S-adenosyl-L-methionine + a thiopurine = S-adenosyl-L-homocysteine + a thiopurine S-methylether.</text>
        <dbReference type="EC" id="2.1.1.67"/>
    </reaction>
</comment>
<dbReference type="GO" id="GO:0005737">
    <property type="term" value="C:cytoplasm"/>
    <property type="evidence" value="ECO:0007669"/>
    <property type="project" value="UniProtKB-SubCell"/>
</dbReference>
<feature type="binding site" evidence="9">
    <location>
        <position position="123"/>
    </location>
    <ligand>
        <name>S-adenosyl-L-methionine</name>
        <dbReference type="ChEBI" id="CHEBI:59789"/>
    </ligand>
</feature>
<keyword evidence="11" id="KW-1185">Reference proteome</keyword>
<dbReference type="InterPro" id="IPR029063">
    <property type="entry name" value="SAM-dependent_MTases_sf"/>
</dbReference>
<dbReference type="Proteomes" id="UP000325302">
    <property type="component" value="Unassembled WGS sequence"/>
</dbReference>
<dbReference type="Pfam" id="PF05724">
    <property type="entry name" value="TPMT"/>
    <property type="match status" value="1"/>
</dbReference>
<reference evidence="10 11" key="1">
    <citation type="submission" date="2019-03" db="EMBL/GenBank/DDBJ databases">
        <title>Nitrincola sp. nov. isolated from an Indian soda lake.</title>
        <authorList>
            <person name="Joshi A."/>
            <person name="Thite S.V."/>
            <person name="Joseph N."/>
            <person name="Dhotre D."/>
            <person name="Moorthy M."/>
            <person name="Shouche Y.S."/>
        </authorList>
    </citation>
    <scope>NUCLEOTIDE SEQUENCE [LARGE SCALE GENOMIC DNA]</scope>
    <source>
        <strain evidence="10 11">MEB193</strain>
    </source>
</reference>
<dbReference type="PANTHER" id="PTHR10259:SF11">
    <property type="entry name" value="THIOPURINE S-METHYLTRANSFERASE"/>
    <property type="match status" value="1"/>
</dbReference>
<evidence type="ECO:0000256" key="6">
    <source>
        <dbReference type="ARBA" id="ARBA00022603"/>
    </source>
</evidence>
<evidence type="ECO:0000256" key="4">
    <source>
        <dbReference type="ARBA" id="ARBA00011905"/>
    </source>
</evidence>
<dbReference type="SUPFAM" id="SSF53335">
    <property type="entry name" value="S-adenosyl-L-methionine-dependent methyltransferases"/>
    <property type="match status" value="1"/>
</dbReference>
<comment type="caution">
    <text evidence="10">The sequence shown here is derived from an EMBL/GenBank/DDBJ whole genome shotgun (WGS) entry which is preliminary data.</text>
</comment>
<evidence type="ECO:0000256" key="7">
    <source>
        <dbReference type="ARBA" id="ARBA00022679"/>
    </source>
</evidence>
<dbReference type="AlphaFoldDB" id="A0A5A9W3X1"/>
<dbReference type="NCBIfam" id="TIGR03840">
    <property type="entry name" value="TMPT_Se_Te"/>
    <property type="match status" value="1"/>
</dbReference>
<comment type="similarity">
    <text evidence="3 9">Belongs to the class I-like SAM-binding methyltransferase superfamily. TPMT family.</text>
</comment>
<protein>
    <recommendedName>
        <fullName evidence="4 9">Thiopurine S-methyltransferase</fullName>
        <ecNumber evidence="4 9">2.1.1.67</ecNumber>
    </recommendedName>
    <alternativeName>
        <fullName evidence="9">Thiopurine methyltransferase</fullName>
    </alternativeName>
</protein>
<evidence type="ECO:0000256" key="2">
    <source>
        <dbReference type="ARBA" id="ARBA00004496"/>
    </source>
</evidence>
<dbReference type="FunFam" id="3.40.50.150:FF:000101">
    <property type="entry name" value="Thiopurine S-methyltransferase"/>
    <property type="match status" value="1"/>
</dbReference>
<dbReference type="GO" id="GO:0032259">
    <property type="term" value="P:methylation"/>
    <property type="evidence" value="ECO:0007669"/>
    <property type="project" value="UniProtKB-KW"/>
</dbReference>
<dbReference type="InterPro" id="IPR022474">
    <property type="entry name" value="Thiopur_S-MeTfrase_Se/Te_detox"/>
</dbReference>
<evidence type="ECO:0000256" key="1">
    <source>
        <dbReference type="ARBA" id="ARBA00000903"/>
    </source>
</evidence>
<evidence type="ECO:0000256" key="3">
    <source>
        <dbReference type="ARBA" id="ARBA00008145"/>
    </source>
</evidence>
<dbReference type="OrthoDB" id="9778208at2"/>
<dbReference type="HAMAP" id="MF_00812">
    <property type="entry name" value="Thiopur_methtran"/>
    <property type="match status" value="1"/>
</dbReference>
<keyword evidence="7 9" id="KW-0808">Transferase</keyword>
<dbReference type="InterPro" id="IPR025835">
    <property type="entry name" value="Thiopurine_S-MeTrfase"/>
</dbReference>
<accession>A0A5A9W3X1</accession>
<dbReference type="PROSITE" id="PS51585">
    <property type="entry name" value="SAM_MT_TPMT"/>
    <property type="match status" value="1"/>
</dbReference>
<dbReference type="EMBL" id="SMRS01000003">
    <property type="protein sequence ID" value="KAA0875407.1"/>
    <property type="molecule type" value="Genomic_DNA"/>
</dbReference>